<evidence type="ECO:0000256" key="6">
    <source>
        <dbReference type="RuleBase" id="RU000560"/>
    </source>
</evidence>
<comment type="similarity">
    <text evidence="1 5 6">Belongs to the bacterial ribosomal protein bL20 family.</text>
</comment>
<dbReference type="GO" id="GO:0006412">
    <property type="term" value="P:translation"/>
    <property type="evidence" value="ECO:0007669"/>
    <property type="project" value="InterPro"/>
</dbReference>
<organism evidence="7 8">
    <name type="scientific">Candidatus Uhrbacteria bacterium CG_4_9_14_3_um_filter_41_35</name>
    <dbReference type="NCBI Taxonomy" id="1975034"/>
    <lineage>
        <taxon>Bacteria</taxon>
        <taxon>Candidatus Uhriibacteriota</taxon>
    </lineage>
</organism>
<gene>
    <name evidence="5" type="primary">rplT</name>
    <name evidence="7" type="ORF">CO173_02935</name>
</gene>
<dbReference type="InterPro" id="IPR035566">
    <property type="entry name" value="Ribosomal_protein_bL20_C"/>
</dbReference>
<dbReference type="GO" id="GO:1990904">
    <property type="term" value="C:ribonucleoprotein complex"/>
    <property type="evidence" value="ECO:0007669"/>
    <property type="project" value="UniProtKB-KW"/>
</dbReference>
<dbReference type="SUPFAM" id="SSF74731">
    <property type="entry name" value="Ribosomal protein L20"/>
    <property type="match status" value="1"/>
</dbReference>
<evidence type="ECO:0000256" key="4">
    <source>
        <dbReference type="ARBA" id="ARBA00035172"/>
    </source>
</evidence>
<evidence type="ECO:0000313" key="7">
    <source>
        <dbReference type="EMBL" id="PJA46697.1"/>
    </source>
</evidence>
<dbReference type="Gene3D" id="1.10.1900.20">
    <property type="entry name" value="Ribosomal protein L20"/>
    <property type="match status" value="1"/>
</dbReference>
<dbReference type="NCBIfam" id="TIGR01032">
    <property type="entry name" value="rplT_bact"/>
    <property type="match status" value="1"/>
</dbReference>
<evidence type="ECO:0000256" key="3">
    <source>
        <dbReference type="ARBA" id="ARBA00023274"/>
    </source>
</evidence>
<dbReference type="GO" id="GO:0003735">
    <property type="term" value="F:structural constituent of ribosome"/>
    <property type="evidence" value="ECO:0007669"/>
    <property type="project" value="InterPro"/>
</dbReference>
<dbReference type="GO" id="GO:0000027">
    <property type="term" value="P:ribosomal large subunit assembly"/>
    <property type="evidence" value="ECO:0007669"/>
    <property type="project" value="UniProtKB-UniRule"/>
</dbReference>
<dbReference type="EMBL" id="PFWT01000009">
    <property type="protein sequence ID" value="PJA46697.1"/>
    <property type="molecule type" value="Genomic_DNA"/>
</dbReference>
<evidence type="ECO:0000256" key="5">
    <source>
        <dbReference type="HAMAP-Rule" id="MF_00382"/>
    </source>
</evidence>
<proteinExistence type="inferred from homology"/>
<dbReference type="PRINTS" id="PR00062">
    <property type="entry name" value="RIBOSOMALL20"/>
</dbReference>
<protein>
    <recommendedName>
        <fullName evidence="4 5">Large ribosomal subunit protein bL20</fullName>
    </recommendedName>
</protein>
<dbReference type="HAMAP" id="MF_00382">
    <property type="entry name" value="Ribosomal_bL20"/>
    <property type="match status" value="1"/>
</dbReference>
<accession>A0A2M7XFP0</accession>
<keyword evidence="5 6" id="KW-0699">rRNA-binding</keyword>
<dbReference type="Pfam" id="PF00453">
    <property type="entry name" value="Ribosomal_L20"/>
    <property type="match status" value="1"/>
</dbReference>
<evidence type="ECO:0000256" key="1">
    <source>
        <dbReference type="ARBA" id="ARBA00007698"/>
    </source>
</evidence>
<dbReference type="PANTHER" id="PTHR10986">
    <property type="entry name" value="39S RIBOSOMAL PROTEIN L20"/>
    <property type="match status" value="1"/>
</dbReference>
<dbReference type="GO" id="GO:0019843">
    <property type="term" value="F:rRNA binding"/>
    <property type="evidence" value="ECO:0007669"/>
    <property type="project" value="UniProtKB-UniRule"/>
</dbReference>
<comment type="function">
    <text evidence="5 6">Binds directly to 23S ribosomal RNA and is necessary for the in vitro assembly process of the 50S ribosomal subunit. It is not involved in the protein synthesizing functions of that subunit.</text>
</comment>
<dbReference type="CDD" id="cd07026">
    <property type="entry name" value="Ribosomal_L20"/>
    <property type="match status" value="1"/>
</dbReference>
<keyword evidence="2 5" id="KW-0689">Ribosomal protein</keyword>
<comment type="caution">
    <text evidence="7">The sequence shown here is derived from an EMBL/GenBank/DDBJ whole genome shotgun (WGS) entry which is preliminary data.</text>
</comment>
<evidence type="ECO:0000313" key="8">
    <source>
        <dbReference type="Proteomes" id="UP000231263"/>
    </source>
</evidence>
<dbReference type="FunFam" id="1.10.1900.20:FF:000001">
    <property type="entry name" value="50S ribosomal protein L20"/>
    <property type="match status" value="1"/>
</dbReference>
<keyword evidence="3 5" id="KW-0687">Ribonucleoprotein</keyword>
<reference evidence="8" key="1">
    <citation type="submission" date="2017-09" db="EMBL/GenBank/DDBJ databases">
        <title>Depth-based differentiation of microbial function through sediment-hosted aquifers and enrichment of novel symbionts in the deep terrestrial subsurface.</title>
        <authorList>
            <person name="Probst A.J."/>
            <person name="Ladd B."/>
            <person name="Jarett J.K."/>
            <person name="Geller-Mcgrath D.E."/>
            <person name="Sieber C.M.K."/>
            <person name="Emerson J.B."/>
            <person name="Anantharaman K."/>
            <person name="Thomas B.C."/>
            <person name="Malmstrom R."/>
            <person name="Stieglmeier M."/>
            <person name="Klingl A."/>
            <person name="Woyke T."/>
            <person name="Ryan C.M."/>
            <person name="Banfield J.F."/>
        </authorList>
    </citation>
    <scope>NUCLEOTIDE SEQUENCE [LARGE SCALE GENOMIC DNA]</scope>
</reference>
<keyword evidence="5 6" id="KW-0694">RNA-binding</keyword>
<evidence type="ECO:0000256" key="2">
    <source>
        <dbReference type="ARBA" id="ARBA00022980"/>
    </source>
</evidence>
<sequence length="115" mass="13303">MPRVKRGTQHVKRRKSLLSKVKGFKWGRKNKIRQARPAMLKAGVYAYRDRRNKKRTFRQLWNTQIGAAAKLNGTSYSRLINALKNANISLNRRVLSQIAGEHPEVFTKIVETSNK</sequence>
<dbReference type="AlphaFoldDB" id="A0A2M7XFP0"/>
<dbReference type="Proteomes" id="UP000231263">
    <property type="component" value="Unassembled WGS sequence"/>
</dbReference>
<dbReference type="Gene3D" id="6.10.160.10">
    <property type="match status" value="1"/>
</dbReference>
<dbReference type="GO" id="GO:0005840">
    <property type="term" value="C:ribosome"/>
    <property type="evidence" value="ECO:0007669"/>
    <property type="project" value="UniProtKB-KW"/>
</dbReference>
<dbReference type="InterPro" id="IPR005813">
    <property type="entry name" value="Ribosomal_bL20"/>
</dbReference>
<name>A0A2M7XFP0_9BACT</name>